<reference evidence="2" key="1">
    <citation type="submission" date="2023-07" db="EMBL/GenBank/DDBJ databases">
        <title>A chromosome-level genome assembly of Lolium multiflorum.</title>
        <authorList>
            <person name="Chen Y."/>
            <person name="Copetti D."/>
            <person name="Kolliker R."/>
            <person name="Studer B."/>
        </authorList>
    </citation>
    <scope>NUCLEOTIDE SEQUENCE</scope>
    <source>
        <strain evidence="2">02402/16</strain>
        <tissue evidence="2">Leaf</tissue>
    </source>
</reference>
<dbReference type="GO" id="GO:0072686">
    <property type="term" value="C:mitotic spindle"/>
    <property type="evidence" value="ECO:0007669"/>
    <property type="project" value="TreeGrafter"/>
</dbReference>
<dbReference type="GO" id="GO:0005634">
    <property type="term" value="C:nucleus"/>
    <property type="evidence" value="ECO:0007669"/>
    <property type="project" value="InterPro"/>
</dbReference>
<dbReference type="GO" id="GO:0006508">
    <property type="term" value="P:proteolysis"/>
    <property type="evidence" value="ECO:0007669"/>
    <property type="project" value="InterPro"/>
</dbReference>
<dbReference type="GO" id="GO:0051307">
    <property type="term" value="P:meiotic chromosome separation"/>
    <property type="evidence" value="ECO:0007669"/>
    <property type="project" value="TreeGrafter"/>
</dbReference>
<dbReference type="InterPro" id="IPR056933">
    <property type="entry name" value="TPR_ESP1"/>
</dbReference>
<dbReference type="Pfam" id="PF25110">
    <property type="entry name" value="TPR_ESP1"/>
    <property type="match status" value="1"/>
</dbReference>
<dbReference type="PANTHER" id="PTHR12792:SF0">
    <property type="entry name" value="SEPARIN"/>
    <property type="match status" value="1"/>
</dbReference>
<gene>
    <name evidence="2" type="ORF">QYE76_011798</name>
</gene>
<sequence length="223" mass="23805">MEAAAADLLAALSSPRSGSGAGLHARFSAYLQPFSHYLLAANPSNPTPPPKRTDAATVRPLAKRFLPFLWSALKVLSSNPSSAADELLDIYGLVLDCLAAISPCLAGKPYAVLLQRVHFLRCLESRGHYARAEAEAAATLDALRCTLSPTTALGAASLLPEPAGVAGEDPEIATLAVELTVRLANCASKGKVKEAAPYQRLLVLVHQLRPWLRWLTLHFSSPY</sequence>
<dbReference type="AlphaFoldDB" id="A0AAD8X3B7"/>
<accession>A0AAD8X3B7</accession>
<comment type="caution">
    <text evidence="2">The sequence shown here is derived from an EMBL/GenBank/DDBJ whole genome shotgun (WGS) entry which is preliminary data.</text>
</comment>
<feature type="domain" description="Separase-like TPR repeats region" evidence="1">
    <location>
        <begin position="6"/>
        <end position="215"/>
    </location>
</feature>
<dbReference type="PANTHER" id="PTHR12792">
    <property type="entry name" value="EXTRA SPINDLE POLES 1-RELATED"/>
    <property type="match status" value="1"/>
</dbReference>
<keyword evidence="3" id="KW-1185">Reference proteome</keyword>
<dbReference type="InterPro" id="IPR005314">
    <property type="entry name" value="Peptidase_C50"/>
</dbReference>
<dbReference type="EMBL" id="JAUUTY010000001">
    <property type="protein sequence ID" value="KAK1695101.1"/>
    <property type="molecule type" value="Genomic_DNA"/>
</dbReference>
<dbReference type="GO" id="GO:0004197">
    <property type="term" value="F:cysteine-type endopeptidase activity"/>
    <property type="evidence" value="ECO:0007669"/>
    <property type="project" value="InterPro"/>
</dbReference>
<dbReference type="GO" id="GO:0005737">
    <property type="term" value="C:cytoplasm"/>
    <property type="evidence" value="ECO:0007669"/>
    <property type="project" value="TreeGrafter"/>
</dbReference>
<name>A0AAD8X3B7_LOLMU</name>
<evidence type="ECO:0000313" key="2">
    <source>
        <dbReference type="EMBL" id="KAK1695101.1"/>
    </source>
</evidence>
<proteinExistence type="predicted"/>
<evidence type="ECO:0000259" key="1">
    <source>
        <dbReference type="Pfam" id="PF25110"/>
    </source>
</evidence>
<protein>
    <recommendedName>
        <fullName evidence="1">Separase-like TPR repeats region domain-containing protein</fullName>
    </recommendedName>
</protein>
<organism evidence="2 3">
    <name type="scientific">Lolium multiflorum</name>
    <name type="common">Italian ryegrass</name>
    <name type="synonym">Lolium perenne subsp. multiflorum</name>
    <dbReference type="NCBI Taxonomy" id="4521"/>
    <lineage>
        <taxon>Eukaryota</taxon>
        <taxon>Viridiplantae</taxon>
        <taxon>Streptophyta</taxon>
        <taxon>Embryophyta</taxon>
        <taxon>Tracheophyta</taxon>
        <taxon>Spermatophyta</taxon>
        <taxon>Magnoliopsida</taxon>
        <taxon>Liliopsida</taxon>
        <taxon>Poales</taxon>
        <taxon>Poaceae</taxon>
        <taxon>BOP clade</taxon>
        <taxon>Pooideae</taxon>
        <taxon>Poodae</taxon>
        <taxon>Poeae</taxon>
        <taxon>Poeae Chloroplast Group 2 (Poeae type)</taxon>
        <taxon>Loliodinae</taxon>
        <taxon>Loliinae</taxon>
        <taxon>Lolium</taxon>
    </lineage>
</organism>
<dbReference type="Proteomes" id="UP001231189">
    <property type="component" value="Unassembled WGS sequence"/>
</dbReference>
<evidence type="ECO:0000313" key="3">
    <source>
        <dbReference type="Proteomes" id="UP001231189"/>
    </source>
</evidence>